<sequence>MCSLIREISESPLDNDELMLKELERRDGIYSFIFHELEAPRENFIKEENKILPSTSPMVNRQVFAFNESPELPIQSPSVPLPALFTSNNDHLSEVSSLLQTPMITMPTVRQSNEDNSLQKISSFGAPKLTMRNNDYLKAWRPASSLFYDCTKACNYVSNRTFRVRIPMPRFSHISAPLIRNRRHALKETADYKNCNMCTIGVPDLRSLFPNDPDVHAPFNKLSNMHEKSGAIITPSILLDQQQYHKFYINR</sequence>
<protein>
    <submittedName>
        <fullName evidence="1">Uncharacterized protein</fullName>
    </submittedName>
</protein>
<keyword evidence="2" id="KW-1185">Reference proteome</keyword>
<reference evidence="1" key="2">
    <citation type="submission" date="2020-05" db="UniProtKB">
        <authorList>
            <consortium name="EnsemblMetazoa"/>
        </authorList>
    </citation>
    <scope>IDENTIFICATION</scope>
    <source>
        <strain evidence="1">IAEA</strain>
    </source>
</reference>
<reference evidence="2" key="1">
    <citation type="submission" date="2014-03" db="EMBL/GenBank/DDBJ databases">
        <authorList>
            <person name="Aksoy S."/>
            <person name="Warren W."/>
            <person name="Wilson R.K."/>
        </authorList>
    </citation>
    <scope>NUCLEOTIDE SEQUENCE [LARGE SCALE GENOMIC DNA]</scope>
    <source>
        <strain evidence="2">IAEA</strain>
    </source>
</reference>
<proteinExistence type="predicted"/>
<dbReference type="AlphaFoldDB" id="A0A1B0A304"/>
<accession>A0A1B0A304</accession>
<dbReference type="VEuPathDB" id="VectorBase:GPAI032894"/>
<evidence type="ECO:0000313" key="1">
    <source>
        <dbReference type="EnsemblMetazoa" id="GPAI032894-PA"/>
    </source>
</evidence>
<evidence type="ECO:0000313" key="2">
    <source>
        <dbReference type="Proteomes" id="UP000092445"/>
    </source>
</evidence>
<dbReference type="EnsemblMetazoa" id="GPAI032894-RA">
    <property type="protein sequence ID" value="GPAI032894-PA"/>
    <property type="gene ID" value="GPAI032894"/>
</dbReference>
<name>A0A1B0A304_GLOPL</name>
<organism evidence="1 2">
    <name type="scientific">Glossina pallidipes</name>
    <name type="common">Tsetse fly</name>
    <dbReference type="NCBI Taxonomy" id="7398"/>
    <lineage>
        <taxon>Eukaryota</taxon>
        <taxon>Metazoa</taxon>
        <taxon>Ecdysozoa</taxon>
        <taxon>Arthropoda</taxon>
        <taxon>Hexapoda</taxon>
        <taxon>Insecta</taxon>
        <taxon>Pterygota</taxon>
        <taxon>Neoptera</taxon>
        <taxon>Endopterygota</taxon>
        <taxon>Diptera</taxon>
        <taxon>Brachycera</taxon>
        <taxon>Muscomorpha</taxon>
        <taxon>Hippoboscoidea</taxon>
        <taxon>Glossinidae</taxon>
        <taxon>Glossina</taxon>
    </lineage>
</organism>
<dbReference type="Proteomes" id="UP000092445">
    <property type="component" value="Unassembled WGS sequence"/>
</dbReference>